<evidence type="ECO:0000256" key="2">
    <source>
        <dbReference type="ARBA" id="ARBA00023125"/>
    </source>
</evidence>
<dbReference type="Proteomes" id="UP000217265">
    <property type="component" value="Chromosome"/>
</dbReference>
<dbReference type="EMBL" id="CP023344">
    <property type="protein sequence ID" value="ATC65434.1"/>
    <property type="molecule type" value="Genomic_DNA"/>
</dbReference>
<accession>A0A290QA89</accession>
<dbReference type="Gene3D" id="3.90.220.20">
    <property type="entry name" value="DNA methylase specificity domains"/>
    <property type="match status" value="2"/>
</dbReference>
<protein>
    <recommendedName>
        <fullName evidence="5">Type I restriction modification DNA specificity domain-containing protein</fullName>
    </recommendedName>
</protein>
<keyword evidence="2" id="KW-0238">DNA-binding</keyword>
<organism evidence="3 4">
    <name type="scientific">Nibricoccus aquaticus</name>
    <dbReference type="NCBI Taxonomy" id="2576891"/>
    <lineage>
        <taxon>Bacteria</taxon>
        <taxon>Pseudomonadati</taxon>
        <taxon>Verrucomicrobiota</taxon>
        <taxon>Opitutia</taxon>
        <taxon>Opitutales</taxon>
        <taxon>Opitutaceae</taxon>
        <taxon>Nibricoccus</taxon>
    </lineage>
</organism>
<evidence type="ECO:0008006" key="5">
    <source>
        <dbReference type="Google" id="ProtNLM"/>
    </source>
</evidence>
<dbReference type="InterPro" id="IPR044946">
    <property type="entry name" value="Restrct_endonuc_typeI_TRD_sf"/>
</dbReference>
<dbReference type="PANTHER" id="PTHR43140:SF1">
    <property type="entry name" value="TYPE I RESTRICTION ENZYME ECOKI SPECIFICITY SUBUNIT"/>
    <property type="match status" value="1"/>
</dbReference>
<dbReference type="AlphaFoldDB" id="A0A290QA89"/>
<dbReference type="InterPro" id="IPR051212">
    <property type="entry name" value="Type-I_RE_S_subunit"/>
</dbReference>
<name>A0A290QA89_9BACT</name>
<dbReference type="SUPFAM" id="SSF116734">
    <property type="entry name" value="DNA methylase specificity domain"/>
    <property type="match status" value="2"/>
</dbReference>
<proteinExistence type="predicted"/>
<keyword evidence="4" id="KW-1185">Reference proteome</keyword>
<evidence type="ECO:0000313" key="3">
    <source>
        <dbReference type="EMBL" id="ATC65434.1"/>
    </source>
</evidence>
<reference evidence="3 4" key="1">
    <citation type="submission" date="2017-09" db="EMBL/GenBank/DDBJ databases">
        <title>Complete genome sequence of Verrucomicrobial strain HZ-65, isolated from freshwater.</title>
        <authorList>
            <person name="Choi A."/>
        </authorList>
    </citation>
    <scope>NUCLEOTIDE SEQUENCE [LARGE SCALE GENOMIC DNA]</scope>
    <source>
        <strain evidence="3 4">HZ-65</strain>
    </source>
</reference>
<dbReference type="GO" id="GO:0009307">
    <property type="term" value="P:DNA restriction-modification system"/>
    <property type="evidence" value="ECO:0007669"/>
    <property type="project" value="UniProtKB-KW"/>
</dbReference>
<dbReference type="PANTHER" id="PTHR43140">
    <property type="entry name" value="TYPE-1 RESTRICTION ENZYME ECOKI SPECIFICITY PROTEIN"/>
    <property type="match status" value="1"/>
</dbReference>
<dbReference type="OrthoDB" id="190342at2"/>
<gene>
    <name evidence="3" type="ORF">CMV30_16600</name>
</gene>
<keyword evidence="1" id="KW-0680">Restriction system</keyword>
<sequence length="214" mass="23270">MIPLPPLAEQKRIVAKVDELMALCDRLELRQQERETLHAALARATLARFAEAPTLANQTLLFHSSFSIPPSDLRKYILTLAVQGQLVLQDPNDEPAETSSNIDSLFDLPSNRRWRALGSLGLCRTGRTPATNEPQNYGERFPFIGPGQITPSGSFTAPEKATTSRGLENSTDAIASDILMVCIGGSIGKAAICVQPMGFNQQINSVRLKSALPE</sequence>
<evidence type="ECO:0000256" key="1">
    <source>
        <dbReference type="ARBA" id="ARBA00022747"/>
    </source>
</evidence>
<evidence type="ECO:0000313" key="4">
    <source>
        <dbReference type="Proteomes" id="UP000217265"/>
    </source>
</evidence>
<dbReference type="GO" id="GO:0003677">
    <property type="term" value="F:DNA binding"/>
    <property type="evidence" value="ECO:0007669"/>
    <property type="project" value="UniProtKB-KW"/>
</dbReference>
<dbReference type="KEGG" id="vbh:CMV30_16600"/>